<feature type="transmembrane region" description="Helical" evidence="1">
    <location>
        <begin position="7"/>
        <end position="27"/>
    </location>
</feature>
<evidence type="ECO:0000313" key="3">
    <source>
        <dbReference type="Proteomes" id="UP001565220"/>
    </source>
</evidence>
<gene>
    <name evidence="2" type="ORF">AB8S09_08800</name>
</gene>
<feature type="transmembrane region" description="Helical" evidence="1">
    <location>
        <begin position="58"/>
        <end position="78"/>
    </location>
</feature>
<dbReference type="RefSeq" id="WP_294180719.1">
    <property type="nucleotide sequence ID" value="NZ_JBGFFE010000011.1"/>
</dbReference>
<keyword evidence="1" id="KW-0812">Transmembrane</keyword>
<dbReference type="EMBL" id="JBGFFE010000011">
    <property type="protein sequence ID" value="MEY8763736.1"/>
    <property type="molecule type" value="Genomic_DNA"/>
</dbReference>
<evidence type="ECO:0008006" key="4">
    <source>
        <dbReference type="Google" id="ProtNLM"/>
    </source>
</evidence>
<evidence type="ECO:0000256" key="1">
    <source>
        <dbReference type="SAM" id="Phobius"/>
    </source>
</evidence>
<name>A0ABV4DWW3_9CLOT</name>
<organism evidence="2 3">
    <name type="scientific">Clostridium lapidicellarium</name>
    <dbReference type="NCBI Taxonomy" id="3240931"/>
    <lineage>
        <taxon>Bacteria</taxon>
        <taxon>Bacillati</taxon>
        <taxon>Bacillota</taxon>
        <taxon>Clostridia</taxon>
        <taxon>Eubacteriales</taxon>
        <taxon>Clostridiaceae</taxon>
        <taxon>Clostridium</taxon>
    </lineage>
</organism>
<sequence>MTQKLKLWLWLSVVMVIAGALLLFPIGRLALNVVFVIVKIGMLTGLFILLFSRKKFGFYIWALFSVGAVIMTLIKWNIIGSASFLIIASIVVDILMPVVAYMFMKKRWSEF</sequence>
<keyword evidence="1" id="KW-0472">Membrane</keyword>
<feature type="transmembrane region" description="Helical" evidence="1">
    <location>
        <begin position="33"/>
        <end position="51"/>
    </location>
</feature>
<proteinExistence type="predicted"/>
<protein>
    <recommendedName>
        <fullName evidence="4">ABC transporter permease</fullName>
    </recommendedName>
</protein>
<accession>A0ABV4DWW3</accession>
<comment type="caution">
    <text evidence="2">The sequence shown here is derived from an EMBL/GenBank/DDBJ whole genome shotgun (WGS) entry which is preliminary data.</text>
</comment>
<feature type="transmembrane region" description="Helical" evidence="1">
    <location>
        <begin position="84"/>
        <end position="104"/>
    </location>
</feature>
<reference evidence="2 3" key="1">
    <citation type="submission" date="2024-08" db="EMBL/GenBank/DDBJ databases">
        <title>Clostridium lapicellarii sp. nov., and Clostridium renhuaiense sp. nov., two species isolated from the mud in a fermentation cellar used for producing sauce-flavour Chinese liquors.</title>
        <authorList>
            <person name="Yang F."/>
            <person name="Wang H."/>
            <person name="Chen L.Q."/>
            <person name="Zhou N."/>
            <person name="Lu J.J."/>
            <person name="Pu X.X."/>
            <person name="Wan B."/>
            <person name="Wang L."/>
            <person name="Liu S.J."/>
        </authorList>
    </citation>
    <scope>NUCLEOTIDE SEQUENCE [LARGE SCALE GENOMIC DNA]</scope>
    <source>
        <strain evidence="2 3">MT-113</strain>
    </source>
</reference>
<keyword evidence="3" id="KW-1185">Reference proteome</keyword>
<keyword evidence="1" id="KW-1133">Transmembrane helix</keyword>
<evidence type="ECO:0000313" key="2">
    <source>
        <dbReference type="EMBL" id="MEY8763736.1"/>
    </source>
</evidence>
<dbReference type="Proteomes" id="UP001565220">
    <property type="component" value="Unassembled WGS sequence"/>
</dbReference>